<dbReference type="Proteomes" id="UP000204614">
    <property type="component" value="Segment"/>
</dbReference>
<name>A0A0K0QSF8_9CAUD</name>
<dbReference type="KEGG" id="vg:26644965"/>
<evidence type="ECO:0000313" key="1">
    <source>
        <dbReference type="EMBL" id="AKR16057.1"/>
    </source>
</evidence>
<dbReference type="GeneID" id="26644965"/>
<organism evidence="1 2">
    <name type="scientific">Citrobacter phage IME-CF2</name>
    <dbReference type="NCBI Taxonomy" id="1673887"/>
    <lineage>
        <taxon>Viruses</taxon>
        <taxon>Duplodnaviria</taxon>
        <taxon>Heunggongvirae</taxon>
        <taxon>Uroviricota</taxon>
        <taxon>Caudoviricetes</taxon>
        <taxon>Pantevenvirales</taxon>
        <taxon>Straboviridae</taxon>
        <taxon>Pseudotevenvirus</taxon>
        <taxon>Pseudotevenvirus imecf2</taxon>
    </lineage>
</organism>
<reference evidence="2" key="1">
    <citation type="submission" date="2015-05" db="EMBL/GenBank/DDBJ databases">
        <authorList>
            <person name="Liu X."/>
            <person name="Tong Y."/>
            <person name="Huang Y."/>
            <person name="An X."/>
            <person name="Mi Z."/>
            <person name="Zhang Z."/>
        </authorList>
    </citation>
    <scope>NUCLEOTIDE SEQUENCE [LARGE SCALE GENOMIC DNA]</scope>
</reference>
<protein>
    <submittedName>
        <fullName evidence="1">Uncharacterized protein</fullName>
    </submittedName>
</protein>
<keyword evidence="2" id="KW-1185">Reference proteome</keyword>
<sequence length="102" mass="11583">MLMNSAQCKALNFLIHELIELDIPFEFVDPINSEYRNTFSWVSGDDSIDSVNKIVRRALRNNSVVMIGSVNANTYNGADAYFIGYRTMFDTVVDIELPLVRS</sequence>
<proteinExistence type="predicted"/>
<dbReference type="RefSeq" id="YP_009218749.1">
    <property type="nucleotide sequence ID" value="NC_029013.1"/>
</dbReference>
<accession>A0A0K0QSF8</accession>
<dbReference type="EMBL" id="KR869820">
    <property type="protein sequence ID" value="AKR16057.1"/>
    <property type="molecule type" value="Genomic_DNA"/>
</dbReference>
<evidence type="ECO:0000313" key="2">
    <source>
        <dbReference type="Proteomes" id="UP000204614"/>
    </source>
</evidence>